<keyword evidence="7" id="KW-1185">Reference proteome</keyword>
<keyword evidence="2" id="KW-0808">Transferase</keyword>
<dbReference type="RefSeq" id="WP_255314486.1">
    <property type="nucleotide sequence ID" value="NZ_BAAAWM010000001.1"/>
</dbReference>
<dbReference type="Gene3D" id="3.40.50.150">
    <property type="entry name" value="Vaccinia Virus protein VP39"/>
    <property type="match status" value="2"/>
</dbReference>
<dbReference type="GO" id="GO:0008168">
    <property type="term" value="F:methyltransferase activity"/>
    <property type="evidence" value="ECO:0007669"/>
    <property type="project" value="UniProtKB-KW"/>
</dbReference>
<keyword evidence="1 6" id="KW-0489">Methyltransferase</keyword>
<evidence type="ECO:0000256" key="1">
    <source>
        <dbReference type="ARBA" id="ARBA00022603"/>
    </source>
</evidence>
<dbReference type="InterPro" id="IPR058679">
    <property type="entry name" value="RlmG_N"/>
</dbReference>
<feature type="region of interest" description="Disordered" evidence="3">
    <location>
        <begin position="191"/>
        <end position="210"/>
    </location>
</feature>
<evidence type="ECO:0000313" key="6">
    <source>
        <dbReference type="EMBL" id="GEC12816.1"/>
    </source>
</evidence>
<dbReference type="GO" id="GO:0032259">
    <property type="term" value="P:methylation"/>
    <property type="evidence" value="ECO:0007669"/>
    <property type="project" value="UniProtKB-KW"/>
</dbReference>
<proteinExistence type="predicted"/>
<dbReference type="InterPro" id="IPR046977">
    <property type="entry name" value="RsmC/RlmG"/>
</dbReference>
<gene>
    <name evidence="6" type="ORF">ANI01nite_20190</name>
</gene>
<dbReference type="Proteomes" id="UP000316242">
    <property type="component" value="Unassembled WGS sequence"/>
</dbReference>
<protein>
    <submittedName>
        <fullName evidence="6">16S RNA G1207 methylase RsmC</fullName>
    </submittedName>
</protein>
<dbReference type="InterPro" id="IPR007848">
    <property type="entry name" value="Small_mtfrase_dom"/>
</dbReference>
<dbReference type="EMBL" id="BJNE01000007">
    <property type="protein sequence ID" value="GEC12816.1"/>
    <property type="molecule type" value="Genomic_DNA"/>
</dbReference>
<feature type="domain" description="RlmG N-terminal" evidence="5">
    <location>
        <begin position="23"/>
        <end position="194"/>
    </location>
</feature>
<evidence type="ECO:0000256" key="3">
    <source>
        <dbReference type="SAM" id="MobiDB-lite"/>
    </source>
</evidence>
<dbReference type="SUPFAM" id="SSF53335">
    <property type="entry name" value="S-adenosyl-L-methionine-dependent methyltransferases"/>
    <property type="match status" value="1"/>
</dbReference>
<accession>A0ABQ0RLW5</accession>
<organism evidence="6 7">
    <name type="scientific">Glutamicibacter nicotianae</name>
    <name type="common">Arthrobacter nicotianae</name>
    <dbReference type="NCBI Taxonomy" id="37929"/>
    <lineage>
        <taxon>Bacteria</taxon>
        <taxon>Bacillati</taxon>
        <taxon>Actinomycetota</taxon>
        <taxon>Actinomycetes</taxon>
        <taxon>Micrococcales</taxon>
        <taxon>Micrococcaceae</taxon>
        <taxon>Glutamicibacter</taxon>
    </lineage>
</organism>
<dbReference type="Pfam" id="PF26049">
    <property type="entry name" value="RLMG_N"/>
    <property type="match status" value="1"/>
</dbReference>
<dbReference type="PANTHER" id="PTHR47816">
    <property type="entry name" value="RIBOSOMAL RNA SMALL SUBUNIT METHYLTRANSFERASE C"/>
    <property type="match status" value="1"/>
</dbReference>
<sequence>MNTAADSHDADEGASALQALLPALRRWPDVEAPNLFAADASDRLILDSCAAASGTGSWPASIAVIGDHYGALALGSLALGSTSVRVHTDSLTARRAIEANLARLMPEAAERLDFFPLQQVAAQASVVLLALPRGLDVLGEQAAAVADVAAPGARLFAGGRIKHMSRSMNEVLAAHFERVDVSLARQKSRVLTASSPRAEQPASSFPATATHQVRGTSFTLHAGAGTFGNARLDPGTRLLLENLPDLSEHSTLVDLACGNGSIGIFAALRNPQLRVDASDHSASAVASTLAAAQRNQLAGRITAVQDDALSRLPDASATLITLNPPFHIGNTVTADIAFKLIDDAARVLAPGGTLLCVFNSHLRYRSELVRRVGPTRQLARDKTFTVTASTRAH</sequence>
<evidence type="ECO:0000259" key="5">
    <source>
        <dbReference type="Pfam" id="PF26049"/>
    </source>
</evidence>
<evidence type="ECO:0000313" key="7">
    <source>
        <dbReference type="Proteomes" id="UP000316242"/>
    </source>
</evidence>
<name>A0ABQ0RLW5_GLUNI</name>
<feature type="domain" description="Methyltransferase small" evidence="4">
    <location>
        <begin position="218"/>
        <end position="387"/>
    </location>
</feature>
<reference evidence="6 7" key="1">
    <citation type="submission" date="2019-06" db="EMBL/GenBank/DDBJ databases">
        <title>Whole genome shotgun sequence of Glutamicibacter nicotianae NBRC 14234.</title>
        <authorList>
            <person name="Hosoyama A."/>
            <person name="Uohara A."/>
            <person name="Ohji S."/>
            <person name="Ichikawa N."/>
        </authorList>
    </citation>
    <scope>NUCLEOTIDE SEQUENCE [LARGE SCALE GENOMIC DNA]</scope>
    <source>
        <strain evidence="6 7">NBRC 14234</strain>
    </source>
</reference>
<evidence type="ECO:0000259" key="4">
    <source>
        <dbReference type="Pfam" id="PF05175"/>
    </source>
</evidence>
<dbReference type="InterPro" id="IPR029063">
    <property type="entry name" value="SAM-dependent_MTases_sf"/>
</dbReference>
<dbReference type="PANTHER" id="PTHR47816:SF5">
    <property type="entry name" value="RIBOSOMAL RNA LARGE SUBUNIT METHYLTRANSFERASE G"/>
    <property type="match status" value="1"/>
</dbReference>
<comment type="caution">
    <text evidence="6">The sequence shown here is derived from an EMBL/GenBank/DDBJ whole genome shotgun (WGS) entry which is preliminary data.</text>
</comment>
<dbReference type="CDD" id="cd02440">
    <property type="entry name" value="AdoMet_MTases"/>
    <property type="match status" value="1"/>
</dbReference>
<dbReference type="Pfam" id="PF05175">
    <property type="entry name" value="MTS"/>
    <property type="match status" value="1"/>
</dbReference>
<evidence type="ECO:0000256" key="2">
    <source>
        <dbReference type="ARBA" id="ARBA00022679"/>
    </source>
</evidence>